<dbReference type="GO" id="GO:0047617">
    <property type="term" value="F:fatty acyl-CoA hydrolase activity"/>
    <property type="evidence" value="ECO:0007669"/>
    <property type="project" value="UniProtKB-EC"/>
</dbReference>
<dbReference type="RefSeq" id="WP_188520162.1">
    <property type="nucleotide sequence ID" value="NZ_BMES01000003.1"/>
</dbReference>
<accession>A0A917IC08</accession>
<comment type="caution">
    <text evidence="11">The sequence shown here is derived from an EMBL/GenBank/DDBJ whole genome shotgun (WGS) entry which is preliminary data.</text>
</comment>
<evidence type="ECO:0000256" key="1">
    <source>
        <dbReference type="ARBA" id="ARBA00006538"/>
    </source>
</evidence>
<evidence type="ECO:0000256" key="4">
    <source>
        <dbReference type="ARBA" id="ARBA00023098"/>
    </source>
</evidence>
<name>A0A917IC08_9HYPH</name>
<sequence length="291" mass="32511">MSDPVAELLTTLDLETLELNLFRGRSDYTAWQRVFGGQVIGQALMAACRTVENRMPHSLHGYFILPGDSKLPIVYEVERVRDGRSFSTRRVKAIQRGQTIFTLSASFQSEEGGFEHFVPMPDVPMPEDLPSGDQTGVQVAPRMPPSVQQYFARKRPIELRPVDVTRYVSREPRDPVFRMWIRATAPLPDDPIIHRCVLAYASDIALLDSALVAHGRSVFDPEIQAASLDHALWFHRPFKADEWLLYAHDSPSSGGARGFSRGSVFTRDGVLVASVAQEGLIRPRTAKVPAD</sequence>
<protein>
    <recommendedName>
        <fullName evidence="7">Acyl-CoA thioesterase 2</fullName>
        <ecNumber evidence="5">3.1.2.20</ecNumber>
    </recommendedName>
    <alternativeName>
        <fullName evidence="8">Thioesterase II</fullName>
    </alternativeName>
</protein>
<dbReference type="CDD" id="cd03444">
    <property type="entry name" value="Thioesterase_II_repeat1"/>
    <property type="match status" value="1"/>
</dbReference>
<proteinExistence type="inferred from homology"/>
<dbReference type="Proteomes" id="UP000603912">
    <property type="component" value="Unassembled WGS sequence"/>
</dbReference>
<keyword evidence="3" id="KW-0378">Hydrolase</keyword>
<dbReference type="InterPro" id="IPR029069">
    <property type="entry name" value="HotDog_dom_sf"/>
</dbReference>
<dbReference type="SUPFAM" id="SSF54637">
    <property type="entry name" value="Thioesterase/thiol ester dehydrase-isomerase"/>
    <property type="match status" value="2"/>
</dbReference>
<keyword evidence="12" id="KW-1185">Reference proteome</keyword>
<reference evidence="11" key="2">
    <citation type="submission" date="2020-09" db="EMBL/GenBank/DDBJ databases">
        <authorList>
            <person name="Sun Q."/>
            <person name="Zhou Y."/>
        </authorList>
    </citation>
    <scope>NUCLEOTIDE SEQUENCE</scope>
    <source>
        <strain evidence="11">CGMCC 1.12214</strain>
    </source>
</reference>
<evidence type="ECO:0000256" key="2">
    <source>
        <dbReference type="ARBA" id="ARBA00011881"/>
    </source>
</evidence>
<evidence type="ECO:0000259" key="10">
    <source>
        <dbReference type="Pfam" id="PF13622"/>
    </source>
</evidence>
<dbReference type="Pfam" id="PF02551">
    <property type="entry name" value="Acyl_CoA_thio"/>
    <property type="match status" value="1"/>
</dbReference>
<feature type="domain" description="Acyl-CoA thioesterase-like N-terminal HotDog" evidence="10">
    <location>
        <begin position="31"/>
        <end position="108"/>
    </location>
</feature>
<organism evidence="11 12">
    <name type="scientific">Alsobacter metallidurans</name>
    <dbReference type="NCBI Taxonomy" id="340221"/>
    <lineage>
        <taxon>Bacteria</taxon>
        <taxon>Pseudomonadati</taxon>
        <taxon>Pseudomonadota</taxon>
        <taxon>Alphaproteobacteria</taxon>
        <taxon>Hyphomicrobiales</taxon>
        <taxon>Alsobacteraceae</taxon>
        <taxon>Alsobacter</taxon>
    </lineage>
</organism>
<comment type="catalytic activity">
    <reaction evidence="6">
        <text>a fatty acyl-CoA + H2O = a fatty acid + CoA + H(+)</text>
        <dbReference type="Rhea" id="RHEA:16781"/>
        <dbReference type="ChEBI" id="CHEBI:15377"/>
        <dbReference type="ChEBI" id="CHEBI:15378"/>
        <dbReference type="ChEBI" id="CHEBI:28868"/>
        <dbReference type="ChEBI" id="CHEBI:57287"/>
        <dbReference type="ChEBI" id="CHEBI:77636"/>
        <dbReference type="EC" id="3.1.2.20"/>
    </reaction>
    <physiologicalReaction direction="left-to-right" evidence="6">
        <dbReference type="Rhea" id="RHEA:16782"/>
    </physiologicalReaction>
</comment>
<evidence type="ECO:0000256" key="5">
    <source>
        <dbReference type="ARBA" id="ARBA00038894"/>
    </source>
</evidence>
<dbReference type="EC" id="3.1.2.20" evidence="5"/>
<feature type="domain" description="Acyl-CoA thioesterase 2 C-terminal" evidence="9">
    <location>
        <begin position="177"/>
        <end position="280"/>
    </location>
</feature>
<evidence type="ECO:0000259" key="9">
    <source>
        <dbReference type="Pfam" id="PF02551"/>
    </source>
</evidence>
<gene>
    <name evidence="11" type="primary">tesB</name>
    <name evidence="11" type="ORF">GCM10007036_46240</name>
</gene>
<dbReference type="EMBL" id="BMES01000003">
    <property type="protein sequence ID" value="GGH33537.1"/>
    <property type="molecule type" value="Genomic_DNA"/>
</dbReference>
<dbReference type="GO" id="GO:0009062">
    <property type="term" value="P:fatty acid catabolic process"/>
    <property type="evidence" value="ECO:0007669"/>
    <property type="project" value="TreeGrafter"/>
</dbReference>
<dbReference type="InterPro" id="IPR049449">
    <property type="entry name" value="TesB_ACOT8-like_N"/>
</dbReference>
<dbReference type="Gene3D" id="2.40.160.210">
    <property type="entry name" value="Acyl-CoA thioesterase, double hotdog domain"/>
    <property type="match status" value="1"/>
</dbReference>
<dbReference type="InterPro" id="IPR003703">
    <property type="entry name" value="Acyl_CoA_thio"/>
</dbReference>
<evidence type="ECO:0000256" key="7">
    <source>
        <dbReference type="ARBA" id="ARBA00071120"/>
    </source>
</evidence>
<evidence type="ECO:0000256" key="8">
    <source>
        <dbReference type="ARBA" id="ARBA00079653"/>
    </source>
</evidence>
<comment type="subunit">
    <text evidence="2">Homotetramer.</text>
</comment>
<evidence type="ECO:0000256" key="3">
    <source>
        <dbReference type="ARBA" id="ARBA00022801"/>
    </source>
</evidence>
<dbReference type="Pfam" id="PF13622">
    <property type="entry name" value="4HBT_3"/>
    <property type="match status" value="1"/>
</dbReference>
<evidence type="ECO:0000256" key="6">
    <source>
        <dbReference type="ARBA" id="ARBA00050943"/>
    </source>
</evidence>
<dbReference type="GO" id="GO:0006637">
    <property type="term" value="P:acyl-CoA metabolic process"/>
    <property type="evidence" value="ECO:0007669"/>
    <property type="project" value="InterPro"/>
</dbReference>
<evidence type="ECO:0000313" key="11">
    <source>
        <dbReference type="EMBL" id="GGH33537.1"/>
    </source>
</evidence>
<comment type="similarity">
    <text evidence="1">Belongs to the C/M/P thioester hydrolase family.</text>
</comment>
<dbReference type="PANTHER" id="PTHR11066">
    <property type="entry name" value="ACYL-COA THIOESTERASE"/>
    <property type="match status" value="1"/>
</dbReference>
<dbReference type="InterPro" id="IPR025652">
    <property type="entry name" value="TesB_C"/>
</dbReference>
<evidence type="ECO:0000313" key="12">
    <source>
        <dbReference type="Proteomes" id="UP000603912"/>
    </source>
</evidence>
<dbReference type="CDD" id="cd03445">
    <property type="entry name" value="Thioesterase_II_repeat2"/>
    <property type="match status" value="1"/>
</dbReference>
<dbReference type="InterPro" id="IPR042171">
    <property type="entry name" value="Acyl-CoA_hotdog"/>
</dbReference>
<dbReference type="AlphaFoldDB" id="A0A917IC08"/>
<dbReference type="PANTHER" id="PTHR11066:SF34">
    <property type="entry name" value="ACYL-COENZYME A THIOESTERASE 8"/>
    <property type="match status" value="1"/>
</dbReference>
<keyword evidence="4" id="KW-0443">Lipid metabolism</keyword>
<dbReference type="FunFam" id="2.40.160.210:FF:000001">
    <property type="entry name" value="Acyl-CoA thioesterase II"/>
    <property type="match status" value="1"/>
</dbReference>
<reference evidence="11" key="1">
    <citation type="journal article" date="2014" name="Int. J. Syst. Evol. Microbiol.">
        <title>Complete genome sequence of Corynebacterium casei LMG S-19264T (=DSM 44701T), isolated from a smear-ripened cheese.</title>
        <authorList>
            <consortium name="US DOE Joint Genome Institute (JGI-PGF)"/>
            <person name="Walter F."/>
            <person name="Albersmeier A."/>
            <person name="Kalinowski J."/>
            <person name="Ruckert C."/>
        </authorList>
    </citation>
    <scope>NUCLEOTIDE SEQUENCE</scope>
    <source>
        <strain evidence="11">CGMCC 1.12214</strain>
    </source>
</reference>
<dbReference type="NCBIfam" id="TIGR00189">
    <property type="entry name" value="tesB"/>
    <property type="match status" value="1"/>
</dbReference>